<organism evidence="1">
    <name type="scientific">Spironucleus salmonicida</name>
    <dbReference type="NCBI Taxonomy" id="348837"/>
    <lineage>
        <taxon>Eukaryota</taxon>
        <taxon>Metamonada</taxon>
        <taxon>Diplomonadida</taxon>
        <taxon>Hexamitidae</taxon>
        <taxon>Hexamitinae</taxon>
        <taxon>Spironucleus</taxon>
    </lineage>
</organism>
<dbReference type="AlphaFoldDB" id="V6LIG7"/>
<dbReference type="Proteomes" id="UP000018208">
    <property type="component" value="Unassembled WGS sequence"/>
</dbReference>
<keyword evidence="3" id="KW-1185">Reference proteome</keyword>
<dbReference type="CDD" id="cd00167">
    <property type="entry name" value="SANT"/>
    <property type="match status" value="1"/>
</dbReference>
<protein>
    <submittedName>
        <fullName evidence="1">Myb-like DNA-binding domain-containing protein</fullName>
    </submittedName>
</protein>
<sequence>MTRYWNPAEVETLRGAVLAETSPGGVNWEGVAGAVGSKTAKQCSVRFHNIEKFGDRPNARMQWSPLQDHLLLHIAMANGNAWAAVAGQLGVGVSVAKNRYYVLQRMARRDQPVLVLE</sequence>
<reference evidence="1 2" key="1">
    <citation type="journal article" date="2014" name="PLoS Genet.">
        <title>The Genome of Spironucleus salmonicida Highlights a Fish Pathogen Adapted to Fluctuating Environments.</title>
        <authorList>
            <person name="Xu F."/>
            <person name="Jerlstrom-Hultqvist J."/>
            <person name="Einarsson E."/>
            <person name="Astvaldsson A."/>
            <person name="Svard S.G."/>
            <person name="Andersson J.O."/>
        </authorList>
    </citation>
    <scope>NUCLEOTIDE SEQUENCE</scope>
    <source>
        <strain evidence="2">ATCC 50377</strain>
    </source>
</reference>
<dbReference type="OrthoDB" id="2143914at2759"/>
<dbReference type="EMBL" id="AUWU02000001">
    <property type="protein sequence ID" value="KAH0577463.1"/>
    <property type="molecule type" value="Genomic_DNA"/>
</dbReference>
<accession>V6LIG7</accession>
<dbReference type="GO" id="GO:0003677">
    <property type="term" value="F:DNA binding"/>
    <property type="evidence" value="ECO:0007669"/>
    <property type="project" value="UniProtKB-KW"/>
</dbReference>
<dbReference type="InterPro" id="IPR009057">
    <property type="entry name" value="Homeodomain-like_sf"/>
</dbReference>
<reference evidence="2" key="2">
    <citation type="submission" date="2020-12" db="EMBL/GenBank/DDBJ databases">
        <title>New Spironucleus salmonicida genome in near-complete chromosomes.</title>
        <authorList>
            <person name="Xu F."/>
            <person name="Kurt Z."/>
            <person name="Jimenez-Gonzalez A."/>
            <person name="Astvaldsson A."/>
            <person name="Andersson J.O."/>
            <person name="Svard S.G."/>
        </authorList>
    </citation>
    <scope>NUCLEOTIDE SEQUENCE</scope>
    <source>
        <strain evidence="2">ATCC 50377</strain>
    </source>
</reference>
<evidence type="ECO:0000313" key="2">
    <source>
        <dbReference type="EMBL" id="KAH0577463.1"/>
    </source>
</evidence>
<evidence type="ECO:0000313" key="1">
    <source>
        <dbReference type="EMBL" id="EST43506.1"/>
    </source>
</evidence>
<evidence type="ECO:0000313" key="3">
    <source>
        <dbReference type="Proteomes" id="UP000018208"/>
    </source>
</evidence>
<gene>
    <name evidence="1" type="ORF">SS50377_16541</name>
    <name evidence="2" type="ORF">SS50377_20816</name>
</gene>
<dbReference type="SUPFAM" id="SSF46689">
    <property type="entry name" value="Homeodomain-like"/>
    <property type="match status" value="1"/>
</dbReference>
<dbReference type="EMBL" id="KI546135">
    <property type="protein sequence ID" value="EST43506.1"/>
    <property type="molecule type" value="Genomic_DNA"/>
</dbReference>
<dbReference type="InterPro" id="IPR001005">
    <property type="entry name" value="SANT/Myb"/>
</dbReference>
<name>V6LIG7_9EUKA</name>
<proteinExistence type="predicted"/>
<dbReference type="VEuPathDB" id="GiardiaDB:SS50377_20816"/>
<keyword evidence="1" id="KW-0238">DNA-binding</keyword>
<dbReference type="Gene3D" id="1.10.10.60">
    <property type="entry name" value="Homeodomain-like"/>
    <property type="match status" value="1"/>
</dbReference>